<dbReference type="GO" id="GO:0005682">
    <property type="term" value="C:U5 snRNP"/>
    <property type="evidence" value="ECO:0007669"/>
    <property type="project" value="TreeGrafter"/>
</dbReference>
<sequence length="78" mass="8757">MSRVAQPELKKFMDRRLFLHLQGGRNVSGVLRGFDMFLNLVVDNAYEELGAGIRKPCGMVVIRGNSVSSMELLDSMRV</sequence>
<gene>
    <name evidence="11" type="ORF">BD324DRAFT_629343</name>
</gene>
<keyword evidence="5 9" id="KW-0694">RNA-binding</keyword>
<dbReference type="SMART" id="SM00651">
    <property type="entry name" value="Sm"/>
    <property type="match status" value="1"/>
</dbReference>
<dbReference type="CDD" id="cd01719">
    <property type="entry name" value="Sm_G"/>
    <property type="match status" value="1"/>
</dbReference>
<dbReference type="GeneID" id="33558007"/>
<dbReference type="AlphaFoldDB" id="A0A1Y1UCX5"/>
<dbReference type="InterPro" id="IPR010920">
    <property type="entry name" value="LSM_dom_sf"/>
</dbReference>
<dbReference type="GO" id="GO:0097526">
    <property type="term" value="C:spliceosomal tri-snRNP complex"/>
    <property type="evidence" value="ECO:0007669"/>
    <property type="project" value="TreeGrafter"/>
</dbReference>
<dbReference type="InParanoid" id="A0A1Y1UCX5"/>
<dbReference type="Gene3D" id="2.30.30.100">
    <property type="match status" value="1"/>
</dbReference>
<dbReference type="GO" id="GO:0071004">
    <property type="term" value="C:U2-type prespliceosome"/>
    <property type="evidence" value="ECO:0007669"/>
    <property type="project" value="TreeGrafter"/>
</dbReference>
<accession>A0A1Y1UCX5</accession>
<dbReference type="GO" id="GO:0071011">
    <property type="term" value="C:precatalytic spliceosome"/>
    <property type="evidence" value="ECO:0007669"/>
    <property type="project" value="TreeGrafter"/>
</dbReference>
<evidence type="ECO:0000259" key="10">
    <source>
        <dbReference type="PROSITE" id="PS52002"/>
    </source>
</evidence>
<evidence type="ECO:0000256" key="6">
    <source>
        <dbReference type="ARBA" id="ARBA00023187"/>
    </source>
</evidence>
<feature type="domain" description="Sm" evidence="10">
    <location>
        <begin position="4"/>
        <end position="76"/>
    </location>
</feature>
<dbReference type="InterPro" id="IPR034098">
    <property type="entry name" value="Sm_G"/>
</dbReference>
<protein>
    <recommendedName>
        <fullName evidence="9">Small nuclear ribonucleoprotein G</fullName>
        <shortName evidence="9">snRNP-G</shortName>
    </recommendedName>
</protein>
<dbReference type="InterPro" id="IPR001163">
    <property type="entry name" value="Sm_dom_euk/arc"/>
</dbReference>
<dbReference type="GO" id="GO:0005687">
    <property type="term" value="C:U4 snRNP"/>
    <property type="evidence" value="ECO:0007669"/>
    <property type="project" value="TreeGrafter"/>
</dbReference>
<evidence type="ECO:0000256" key="5">
    <source>
        <dbReference type="ARBA" id="ARBA00022884"/>
    </source>
</evidence>
<evidence type="ECO:0000256" key="3">
    <source>
        <dbReference type="ARBA" id="ARBA00022664"/>
    </source>
</evidence>
<comment type="subcellular location">
    <subcellularLocation>
        <location evidence="1 9">Nucleus</location>
    </subcellularLocation>
</comment>
<evidence type="ECO:0000256" key="8">
    <source>
        <dbReference type="ARBA" id="ARBA00023274"/>
    </source>
</evidence>
<dbReference type="PANTHER" id="PTHR10553:SF2">
    <property type="entry name" value="SMALL NUCLEAR RIBONUCLEOPROTEIN G"/>
    <property type="match status" value="1"/>
</dbReference>
<keyword evidence="3 9" id="KW-0507">mRNA processing</keyword>
<dbReference type="Proteomes" id="UP000193218">
    <property type="component" value="Unassembled WGS sequence"/>
</dbReference>
<dbReference type="Pfam" id="PF01423">
    <property type="entry name" value="LSM"/>
    <property type="match status" value="1"/>
</dbReference>
<dbReference type="InterPro" id="IPR047575">
    <property type="entry name" value="Sm"/>
</dbReference>
<dbReference type="GO" id="GO:0005689">
    <property type="term" value="C:U12-type spliceosomal complex"/>
    <property type="evidence" value="ECO:0007669"/>
    <property type="project" value="TreeGrafter"/>
</dbReference>
<evidence type="ECO:0000256" key="9">
    <source>
        <dbReference type="RuleBase" id="RU365052"/>
    </source>
</evidence>
<dbReference type="GO" id="GO:0071013">
    <property type="term" value="C:catalytic step 2 spliceosome"/>
    <property type="evidence" value="ECO:0007669"/>
    <property type="project" value="TreeGrafter"/>
</dbReference>
<comment type="caution">
    <text evidence="11">The sequence shown here is derived from an EMBL/GenBank/DDBJ whole genome shotgun (WGS) entry which is preliminary data.</text>
</comment>
<name>A0A1Y1UCX5_9TREE</name>
<dbReference type="GO" id="GO:0034719">
    <property type="term" value="C:SMN-Sm protein complex"/>
    <property type="evidence" value="ECO:0007669"/>
    <property type="project" value="TreeGrafter"/>
</dbReference>
<comment type="function">
    <text evidence="9">Plays a role in pre-mRNA splicing.</text>
</comment>
<dbReference type="OrthoDB" id="2146at2759"/>
<dbReference type="GO" id="GO:0005686">
    <property type="term" value="C:U2 snRNP"/>
    <property type="evidence" value="ECO:0007669"/>
    <property type="project" value="TreeGrafter"/>
</dbReference>
<dbReference type="GO" id="GO:0003723">
    <property type="term" value="F:RNA binding"/>
    <property type="evidence" value="ECO:0007669"/>
    <property type="project" value="UniProtKB-UniRule"/>
</dbReference>
<dbReference type="FunCoup" id="A0A1Y1UCX5">
    <property type="interactions" value="526"/>
</dbReference>
<comment type="similarity">
    <text evidence="2 9">Belongs to the snRNP Sm proteins family.</text>
</comment>
<keyword evidence="7 9" id="KW-0539">Nucleus</keyword>
<proteinExistence type="inferred from homology"/>
<reference evidence="11 12" key="1">
    <citation type="submission" date="2017-03" db="EMBL/GenBank/DDBJ databases">
        <title>Widespread Adenine N6-methylation of Active Genes in Fungi.</title>
        <authorList>
            <consortium name="DOE Joint Genome Institute"/>
            <person name="Mondo S.J."/>
            <person name="Dannebaum R.O."/>
            <person name="Kuo R.C."/>
            <person name="Louie K.B."/>
            <person name="Bewick A.J."/>
            <person name="Labutti K."/>
            <person name="Haridas S."/>
            <person name="Kuo A."/>
            <person name="Salamov A."/>
            <person name="Ahrendt S.R."/>
            <person name="Lau R."/>
            <person name="Bowen B.P."/>
            <person name="Lipzen A."/>
            <person name="Sullivan W."/>
            <person name="Andreopoulos W.B."/>
            <person name="Clum A."/>
            <person name="Lindquist E."/>
            <person name="Daum C."/>
            <person name="Northen T.R."/>
            <person name="Ramamoorthy G."/>
            <person name="Schmitz R.J."/>
            <person name="Gryganskyi A."/>
            <person name="Culley D."/>
            <person name="Magnuson J."/>
            <person name="James T.Y."/>
            <person name="O'Malley M.A."/>
            <person name="Stajich J.E."/>
            <person name="Spatafora J.W."/>
            <person name="Visel A."/>
            <person name="Grigoriev I.V."/>
        </authorList>
    </citation>
    <scope>NUCLEOTIDE SEQUENCE [LARGE SCALE GENOMIC DNA]</scope>
    <source>
        <strain evidence="11 12">NRRL Y-17943</strain>
    </source>
</reference>
<dbReference type="STRING" id="4999.A0A1Y1UCX5"/>
<keyword evidence="8 9" id="KW-0687">Ribonucleoprotein</keyword>
<evidence type="ECO:0000256" key="1">
    <source>
        <dbReference type="ARBA" id="ARBA00004123"/>
    </source>
</evidence>
<evidence type="ECO:0000313" key="11">
    <source>
        <dbReference type="EMBL" id="ORX35873.1"/>
    </source>
</evidence>
<evidence type="ECO:0000256" key="2">
    <source>
        <dbReference type="ARBA" id="ARBA00006850"/>
    </source>
</evidence>
<keyword evidence="4 9" id="KW-0747">Spliceosome</keyword>
<dbReference type="PROSITE" id="PS52002">
    <property type="entry name" value="SM"/>
    <property type="match status" value="1"/>
</dbReference>
<dbReference type="RefSeq" id="XP_021870002.1">
    <property type="nucleotide sequence ID" value="XM_022016198.1"/>
</dbReference>
<dbReference type="FunFam" id="2.30.30.100:FF:000023">
    <property type="entry name" value="Small nuclear ribonucleoprotein G"/>
    <property type="match status" value="1"/>
</dbReference>
<dbReference type="EMBL" id="NBSH01000009">
    <property type="protein sequence ID" value="ORX35873.1"/>
    <property type="molecule type" value="Genomic_DNA"/>
</dbReference>
<evidence type="ECO:0000256" key="4">
    <source>
        <dbReference type="ARBA" id="ARBA00022728"/>
    </source>
</evidence>
<dbReference type="GO" id="GO:0005685">
    <property type="term" value="C:U1 snRNP"/>
    <property type="evidence" value="ECO:0007669"/>
    <property type="project" value="TreeGrafter"/>
</dbReference>
<evidence type="ECO:0000256" key="7">
    <source>
        <dbReference type="ARBA" id="ARBA00023242"/>
    </source>
</evidence>
<organism evidence="11 12">
    <name type="scientific">Kockovaella imperatae</name>
    <dbReference type="NCBI Taxonomy" id="4999"/>
    <lineage>
        <taxon>Eukaryota</taxon>
        <taxon>Fungi</taxon>
        <taxon>Dikarya</taxon>
        <taxon>Basidiomycota</taxon>
        <taxon>Agaricomycotina</taxon>
        <taxon>Tremellomycetes</taxon>
        <taxon>Tremellales</taxon>
        <taxon>Cuniculitremaceae</taxon>
        <taxon>Kockovaella</taxon>
    </lineage>
</organism>
<dbReference type="PANTHER" id="PTHR10553">
    <property type="entry name" value="SMALL NUCLEAR RIBONUCLEOPROTEIN"/>
    <property type="match status" value="1"/>
</dbReference>
<dbReference type="InterPro" id="IPR044641">
    <property type="entry name" value="Lsm7/SmG-like"/>
</dbReference>
<keyword evidence="12" id="KW-1185">Reference proteome</keyword>
<dbReference type="SUPFAM" id="SSF50182">
    <property type="entry name" value="Sm-like ribonucleoproteins"/>
    <property type="match status" value="1"/>
</dbReference>
<keyword evidence="6 9" id="KW-0508">mRNA splicing</keyword>
<dbReference type="GO" id="GO:0000387">
    <property type="term" value="P:spliceosomal snRNP assembly"/>
    <property type="evidence" value="ECO:0007669"/>
    <property type="project" value="UniProtKB-UniRule"/>
</dbReference>
<evidence type="ECO:0000313" key="12">
    <source>
        <dbReference type="Proteomes" id="UP000193218"/>
    </source>
</evidence>